<dbReference type="SMART" id="SM00364">
    <property type="entry name" value="LRR_BAC"/>
    <property type="match status" value="7"/>
</dbReference>
<dbReference type="InterPro" id="IPR026906">
    <property type="entry name" value="LRR_5"/>
</dbReference>
<reference evidence="7" key="1">
    <citation type="submission" date="2025-08" db="UniProtKB">
        <authorList>
            <consortium name="RefSeq"/>
        </authorList>
    </citation>
    <scope>IDENTIFICATION</scope>
    <source>
        <tissue evidence="7">Gonad</tissue>
    </source>
</reference>
<dbReference type="InterPro" id="IPR050328">
    <property type="entry name" value="Dev_Immune_Receptor"/>
</dbReference>
<dbReference type="InterPro" id="IPR003591">
    <property type="entry name" value="Leu-rich_rpt_typical-subtyp"/>
</dbReference>
<feature type="region of interest" description="Disordered" evidence="4">
    <location>
        <begin position="1324"/>
        <end position="1357"/>
    </location>
</feature>
<dbReference type="Pfam" id="PF13306">
    <property type="entry name" value="LRR_5"/>
    <property type="match status" value="1"/>
</dbReference>
<evidence type="ECO:0000256" key="3">
    <source>
        <dbReference type="ARBA" id="ARBA00022737"/>
    </source>
</evidence>
<evidence type="ECO:0000256" key="1">
    <source>
        <dbReference type="ARBA" id="ARBA00022614"/>
    </source>
</evidence>
<name>A0A6P4YW38_BRABE</name>
<dbReference type="SMART" id="SM00365">
    <property type="entry name" value="LRR_SD22"/>
    <property type="match status" value="9"/>
</dbReference>
<evidence type="ECO:0000256" key="4">
    <source>
        <dbReference type="SAM" id="MobiDB-lite"/>
    </source>
</evidence>
<organism evidence="6 7">
    <name type="scientific">Branchiostoma belcheri</name>
    <name type="common">Amphioxus</name>
    <dbReference type="NCBI Taxonomy" id="7741"/>
    <lineage>
        <taxon>Eukaryota</taxon>
        <taxon>Metazoa</taxon>
        <taxon>Chordata</taxon>
        <taxon>Cephalochordata</taxon>
        <taxon>Leptocardii</taxon>
        <taxon>Amphioxiformes</taxon>
        <taxon>Branchiostomatidae</taxon>
        <taxon>Branchiostoma</taxon>
    </lineage>
</organism>
<dbReference type="InterPro" id="IPR032675">
    <property type="entry name" value="LRR_dom_sf"/>
</dbReference>
<evidence type="ECO:0000313" key="6">
    <source>
        <dbReference type="Proteomes" id="UP000515135"/>
    </source>
</evidence>
<dbReference type="Gene3D" id="3.80.10.10">
    <property type="entry name" value="Ribonuclease Inhibitor"/>
    <property type="match status" value="8"/>
</dbReference>
<dbReference type="KEGG" id="bbel:109476987"/>
<keyword evidence="5" id="KW-1133">Transmembrane helix</keyword>
<accession>A0A6P4YW38</accession>
<dbReference type="PROSITE" id="PS51450">
    <property type="entry name" value="LRR"/>
    <property type="match status" value="4"/>
</dbReference>
<proteinExistence type="predicted"/>
<dbReference type="Proteomes" id="UP000515135">
    <property type="component" value="Unplaced"/>
</dbReference>
<dbReference type="GeneID" id="109476987"/>
<dbReference type="SMART" id="SM00369">
    <property type="entry name" value="LRR_TYP"/>
    <property type="match status" value="21"/>
</dbReference>
<dbReference type="RefSeq" id="XP_019633560.1">
    <property type="nucleotide sequence ID" value="XM_019778001.1"/>
</dbReference>
<dbReference type="PANTHER" id="PTHR24373">
    <property type="entry name" value="SLIT RELATED LEUCINE-RICH REPEAT NEURONAL PROTEIN"/>
    <property type="match status" value="1"/>
</dbReference>
<protein>
    <submittedName>
        <fullName evidence="7">Protein artichoke-like</fullName>
    </submittedName>
</protein>
<dbReference type="GO" id="GO:0005615">
    <property type="term" value="C:extracellular space"/>
    <property type="evidence" value="ECO:0007669"/>
    <property type="project" value="TreeGrafter"/>
</dbReference>
<evidence type="ECO:0000256" key="5">
    <source>
        <dbReference type="SAM" id="Phobius"/>
    </source>
</evidence>
<sequence>MFGKCPRRLAQKLVGSRGSGYVLVALILLAVVGLSQGWRGGDYWTSRYSGQGVSYENWIGFWSHDSSYPAYRHHYQTYRSAYYRYPHCGACYCNTTGSTVSCSSASSVSLRGISYRFNLTKTTFLPTVTSIAIYNSGLYYSEDGAFDLLSSLGSLTLHATNLLNFPDVSLCTVLTRLDLSRNKITFPVGVDPGRLLPDNLTHLALMENNISWIPKGFFSHRKLQFLGLSNNKIKQIPANAIEHMSDLLFLSLDGNELTSLSWRTLNTLETSNVTHLNFSNNQISYVGGKAFHQLRSLKILELHNNKISTINWQAFYDLPNLLHLDLNRNNLEKLPGHAFVDLPELRTLVLHSQTSGMTTMSYEAFHNVSNLETLFISSNAFTTFPHPALSEENWPNLKYVHADNNDITNISAYSIDAFEHLSWRIHRDKEKLFSPFATMRAVLTLYLHNNQIIGIRQGVLCPLTSLEYLDMQSNNIQEDTLDVGAFDCLISLKTINLDYNQIQLVPMANDTNSFPPSIQTIYLRNNELKSVVPGSFTNLPALSSIYMDNNKLTSLVSGTFTDLPSLTTLYITSNHIISIENKTFPLQIQYLYLSNNRYFDFRHHNPFNNLTRLRSLYLAGNDITDVPDTAFHGLEELTHLDVQSNRLGWLKKVALQDLHSLQHLDMQNNDIGQIEEGTIDQLTSHIKAIYFNGNDLTELHPGGEFHNITASGPINFYGNRISSLRSETFKQISGVTDLDLRNNDISIIEANSFHDVSAGFIRLDNNPTKRVESFAFNDVRMAYDLSLPSAHFNTIPSFAFNQVSGRHMYLHGGSVAVIESNAFYTVRLSGDMNLQSNNISVIKENGFYKVSCRYLHLHNNPLTTLRPFAFEDLRTSHDFVMHTTKLEDIPSSAFNGVSARNLYLYNSPVTTLASFSFNNTRVSNHFSMHSCQIETIMSQAFNDVTAGTLSLYNNPVTRTLDSLAFTNIRVTDDFLMHSCAFSSIASRTFNDVSARNLMLYGNSKLTAIAEEAFSSVNVWSSLEGHGTLDLSNCAIKVIVGKMFTSGSRVKNLIIRNNQLRYIGSRAFEEVELLTIDISNNLLVSIPKGCFQLQPTVQKMDLTNNTISFIGNGAFDNLLSLEHLLLGENDLQVFYKLPDLPRLETVDISNNKIQFVEENAFDILATNETYLYLTGNQLACSCSFYNTMSILNTTIFGGTCSTPEQLINITFESFDTSNKYFANVDSSKFLCAPSNVQASAASNREISLSWDLVPTLENIQPSVQQTNATMAGSNETGTNTTTYNQTMINTTMVNETVSNATDFNQTETDLTNVSISNTTNLNQNEANITGVNNTGFNRTQTNESSVIDDEQPDQVDYP</sequence>
<evidence type="ECO:0000313" key="7">
    <source>
        <dbReference type="RefSeq" id="XP_019633560.1"/>
    </source>
</evidence>
<keyword evidence="5" id="KW-0472">Membrane</keyword>
<keyword evidence="1" id="KW-0433">Leucine-rich repeat</keyword>
<feature type="transmembrane region" description="Helical" evidence="5">
    <location>
        <begin position="20"/>
        <end position="38"/>
    </location>
</feature>
<dbReference type="SUPFAM" id="SSF52058">
    <property type="entry name" value="L domain-like"/>
    <property type="match status" value="4"/>
</dbReference>
<dbReference type="OrthoDB" id="6137954at2759"/>
<dbReference type="GO" id="GO:0031012">
    <property type="term" value="C:extracellular matrix"/>
    <property type="evidence" value="ECO:0007669"/>
    <property type="project" value="TreeGrafter"/>
</dbReference>
<dbReference type="Pfam" id="PF13855">
    <property type="entry name" value="LRR_8"/>
    <property type="match status" value="6"/>
</dbReference>
<feature type="compositionally biased region" description="Polar residues" evidence="4">
    <location>
        <begin position="1324"/>
        <end position="1344"/>
    </location>
</feature>
<keyword evidence="6" id="KW-1185">Reference proteome</keyword>
<keyword evidence="5" id="KW-0812">Transmembrane</keyword>
<dbReference type="FunFam" id="3.80.10.10:FF:001164">
    <property type="entry name" value="GH01279p"/>
    <property type="match status" value="2"/>
</dbReference>
<dbReference type="PANTHER" id="PTHR24373:SF370">
    <property type="entry name" value="FISH-LIPS, ISOFORM E"/>
    <property type="match status" value="1"/>
</dbReference>
<feature type="compositionally biased region" description="Acidic residues" evidence="4">
    <location>
        <begin position="1345"/>
        <end position="1357"/>
    </location>
</feature>
<dbReference type="InterPro" id="IPR001611">
    <property type="entry name" value="Leu-rich_rpt"/>
</dbReference>
<dbReference type="FunFam" id="3.80.10.10:FF:001360">
    <property type="entry name" value="Uncharacterized protein"/>
    <property type="match status" value="1"/>
</dbReference>
<keyword evidence="3" id="KW-0677">Repeat</keyword>
<evidence type="ECO:0000256" key="2">
    <source>
        <dbReference type="ARBA" id="ARBA00022729"/>
    </source>
</evidence>
<gene>
    <name evidence="7" type="primary">LOC109476987</name>
</gene>
<keyword evidence="2" id="KW-0732">Signal</keyword>
<dbReference type="Pfam" id="PF13516">
    <property type="entry name" value="LRR_6"/>
    <property type="match status" value="2"/>
</dbReference>